<dbReference type="InterPro" id="IPR011006">
    <property type="entry name" value="CheY-like_superfamily"/>
</dbReference>
<dbReference type="Gene3D" id="3.40.50.2300">
    <property type="match status" value="1"/>
</dbReference>
<feature type="domain" description="HTH luxR-type" evidence="6">
    <location>
        <begin position="150"/>
        <end position="215"/>
    </location>
</feature>
<keyword evidence="4" id="KW-0804">Transcription</keyword>
<dbReference type="PROSITE" id="PS50110">
    <property type="entry name" value="RESPONSE_REGULATORY"/>
    <property type="match status" value="1"/>
</dbReference>
<dbReference type="SUPFAM" id="SSF46894">
    <property type="entry name" value="C-terminal effector domain of the bipartite response regulators"/>
    <property type="match status" value="1"/>
</dbReference>
<keyword evidence="9" id="KW-1185">Reference proteome</keyword>
<evidence type="ECO:0000256" key="4">
    <source>
        <dbReference type="ARBA" id="ARBA00023163"/>
    </source>
</evidence>
<dbReference type="InterPro" id="IPR039420">
    <property type="entry name" value="WalR-like"/>
</dbReference>
<dbReference type="InterPro" id="IPR001789">
    <property type="entry name" value="Sig_transdc_resp-reg_receiver"/>
</dbReference>
<accession>A0ABP5QL07</accession>
<dbReference type="PRINTS" id="PR00038">
    <property type="entry name" value="HTHLUXR"/>
</dbReference>
<dbReference type="SMART" id="SM00448">
    <property type="entry name" value="REC"/>
    <property type="match status" value="1"/>
</dbReference>
<evidence type="ECO:0000256" key="2">
    <source>
        <dbReference type="ARBA" id="ARBA00023015"/>
    </source>
</evidence>
<keyword evidence="3" id="KW-0238">DNA-binding</keyword>
<dbReference type="EMBL" id="BAAART010000070">
    <property type="protein sequence ID" value="GAA2236106.1"/>
    <property type="molecule type" value="Genomic_DNA"/>
</dbReference>
<comment type="caution">
    <text evidence="8">The sequence shown here is derived from an EMBL/GenBank/DDBJ whole genome shotgun (WGS) entry which is preliminary data.</text>
</comment>
<sequence length="227" mass="24164">MSTDSPVRVVIADDHPMFRFGLRAALTSHDGIEVVGEAEDGNALLALVEDTRPDVVLTDLAMPHLDGTAAIRLLQDGHPGTGILVLTMHEDDEALVGALRAGARGYLLKGADRTEIARAVLAVASGSAVYGEAVAGRISAFFTQPQRRYAAQVFPDLTDREREILELVAEGDSNHAIARRLFLAEKTVRNHVSAIMNKLGAASRAAVVARARDAGLAGPQDGARERE</sequence>
<evidence type="ECO:0000313" key="8">
    <source>
        <dbReference type="EMBL" id="GAA2236106.1"/>
    </source>
</evidence>
<dbReference type="PANTHER" id="PTHR43214:SF24">
    <property type="entry name" value="TRANSCRIPTIONAL REGULATORY PROTEIN NARL-RELATED"/>
    <property type="match status" value="1"/>
</dbReference>
<gene>
    <name evidence="8" type="ORF">GCM10010104_33630</name>
</gene>
<proteinExistence type="predicted"/>
<dbReference type="PROSITE" id="PS50043">
    <property type="entry name" value="HTH_LUXR_2"/>
    <property type="match status" value="1"/>
</dbReference>
<dbReference type="InterPro" id="IPR000792">
    <property type="entry name" value="Tscrpt_reg_LuxR_C"/>
</dbReference>
<organism evidence="8 9">
    <name type="scientific">Streptomyces indiaensis</name>
    <dbReference type="NCBI Taxonomy" id="284033"/>
    <lineage>
        <taxon>Bacteria</taxon>
        <taxon>Bacillati</taxon>
        <taxon>Actinomycetota</taxon>
        <taxon>Actinomycetes</taxon>
        <taxon>Kitasatosporales</taxon>
        <taxon>Streptomycetaceae</taxon>
        <taxon>Streptomyces</taxon>
    </lineage>
</organism>
<protein>
    <submittedName>
        <fullName evidence="8">Response regulator transcription factor</fullName>
    </submittedName>
</protein>
<feature type="domain" description="Response regulatory" evidence="7">
    <location>
        <begin position="8"/>
        <end position="124"/>
    </location>
</feature>
<feature type="modified residue" description="4-aspartylphosphate" evidence="5">
    <location>
        <position position="59"/>
    </location>
</feature>
<dbReference type="CDD" id="cd06170">
    <property type="entry name" value="LuxR_C_like"/>
    <property type="match status" value="1"/>
</dbReference>
<evidence type="ECO:0000259" key="7">
    <source>
        <dbReference type="PROSITE" id="PS50110"/>
    </source>
</evidence>
<dbReference type="CDD" id="cd17535">
    <property type="entry name" value="REC_NarL-like"/>
    <property type="match status" value="1"/>
</dbReference>
<dbReference type="Pfam" id="PF00072">
    <property type="entry name" value="Response_reg"/>
    <property type="match status" value="1"/>
</dbReference>
<keyword evidence="1 5" id="KW-0597">Phosphoprotein</keyword>
<evidence type="ECO:0000259" key="6">
    <source>
        <dbReference type="PROSITE" id="PS50043"/>
    </source>
</evidence>
<dbReference type="PROSITE" id="PS00622">
    <property type="entry name" value="HTH_LUXR_1"/>
    <property type="match status" value="1"/>
</dbReference>
<evidence type="ECO:0000256" key="3">
    <source>
        <dbReference type="ARBA" id="ARBA00023125"/>
    </source>
</evidence>
<keyword evidence="2" id="KW-0805">Transcription regulation</keyword>
<evidence type="ECO:0000313" key="9">
    <source>
        <dbReference type="Proteomes" id="UP001501474"/>
    </source>
</evidence>
<dbReference type="InterPro" id="IPR016032">
    <property type="entry name" value="Sig_transdc_resp-reg_C-effctor"/>
</dbReference>
<dbReference type="Pfam" id="PF00196">
    <property type="entry name" value="GerE"/>
    <property type="match status" value="1"/>
</dbReference>
<evidence type="ECO:0000256" key="1">
    <source>
        <dbReference type="ARBA" id="ARBA00022553"/>
    </source>
</evidence>
<evidence type="ECO:0000256" key="5">
    <source>
        <dbReference type="PROSITE-ProRule" id="PRU00169"/>
    </source>
</evidence>
<dbReference type="InterPro" id="IPR058245">
    <property type="entry name" value="NreC/VraR/RcsB-like_REC"/>
</dbReference>
<dbReference type="Proteomes" id="UP001501474">
    <property type="component" value="Unassembled WGS sequence"/>
</dbReference>
<dbReference type="RefSeq" id="WP_234846638.1">
    <property type="nucleotide sequence ID" value="NZ_BAAART010000070.1"/>
</dbReference>
<name>A0ABP5QL07_9ACTN</name>
<dbReference type="PANTHER" id="PTHR43214">
    <property type="entry name" value="TWO-COMPONENT RESPONSE REGULATOR"/>
    <property type="match status" value="1"/>
</dbReference>
<dbReference type="SUPFAM" id="SSF52172">
    <property type="entry name" value="CheY-like"/>
    <property type="match status" value="1"/>
</dbReference>
<reference evidence="9" key="1">
    <citation type="journal article" date="2019" name="Int. J. Syst. Evol. Microbiol.">
        <title>The Global Catalogue of Microorganisms (GCM) 10K type strain sequencing project: providing services to taxonomists for standard genome sequencing and annotation.</title>
        <authorList>
            <consortium name="The Broad Institute Genomics Platform"/>
            <consortium name="The Broad Institute Genome Sequencing Center for Infectious Disease"/>
            <person name="Wu L."/>
            <person name="Ma J."/>
        </authorList>
    </citation>
    <scope>NUCLEOTIDE SEQUENCE [LARGE SCALE GENOMIC DNA]</scope>
    <source>
        <strain evidence="9">JCM 3053</strain>
    </source>
</reference>
<dbReference type="SMART" id="SM00421">
    <property type="entry name" value="HTH_LUXR"/>
    <property type="match status" value="1"/>
</dbReference>